<evidence type="ECO:0000313" key="2">
    <source>
        <dbReference type="Proteomes" id="UP000829398"/>
    </source>
</evidence>
<keyword evidence="2" id="KW-1185">Reference proteome</keyword>
<gene>
    <name evidence="1" type="ORF">KPL71_015139</name>
</gene>
<comment type="caution">
    <text evidence="1">The sequence shown here is derived from an EMBL/GenBank/DDBJ whole genome shotgun (WGS) entry which is preliminary data.</text>
</comment>
<protein>
    <submittedName>
        <fullName evidence="1">Putrescine-binding periplasmic protein-related</fullName>
    </submittedName>
</protein>
<proteinExistence type="predicted"/>
<evidence type="ECO:0000313" key="1">
    <source>
        <dbReference type="EMBL" id="KAH9753628.1"/>
    </source>
</evidence>
<name>A0ACB8KGW3_CITSI</name>
<dbReference type="EMBL" id="CM039174">
    <property type="protein sequence ID" value="KAH9753628.1"/>
    <property type="molecule type" value="Genomic_DNA"/>
</dbReference>
<sequence>MHAPRKPHWDAALRIMKYLKGSPGLGLLFSSSNSFTLKAYCDANWANCRITRRSTTGYCVFLGDSLISWKVKKQKTVSRSSLEAEYRLKLAWAWGREISCLIRRNNAPVAQDLGDKHAHLSLTPVARAWCDSHRLPLPFACDDLRVQGCVWFDKEGEEKLRLAIRFSRTHINPTAHSDRQPLYRHFKLPLKLASATVVLFLGFGVRICSAGPTQLPLTPIVTQQGQLLTQGTEQEEDEKLKQEFENWKSKTKDIDKFQMNLFASIDGIFHNLSMPFNKVKAKSASYMAADLVSVGDSWLSYAIIKRLIEPIAVAEDQYWFKCLSHKWKAYLPRNDAGEIDPRGPIRSIQESSTKFWYGAVKLVCATQESFSSHCLKAFGIGDVWVAVEGSSDVLPAVKRMSNVAVFVPKSGASLWADLWAIRAASRLETKQIEGESEGKPSLDTNLTAGVPPAEILARWQLGQSITSLGKEDSARLPITGRTEMAEVLEEVAMKMGENPFLSGVPLPKSCNENGPHTAVPEDSTRKFEIKLVTTDYLIASYCPWLLICSDCLID</sequence>
<reference evidence="2" key="1">
    <citation type="journal article" date="2023" name="Hortic. Res.">
        <title>A chromosome-level phased genome enabling allele-level studies in sweet orange: a case study on citrus Huanglongbing tolerance.</title>
        <authorList>
            <person name="Wu B."/>
            <person name="Yu Q."/>
            <person name="Deng Z."/>
            <person name="Duan Y."/>
            <person name="Luo F."/>
            <person name="Gmitter F. Jr."/>
        </authorList>
    </citation>
    <scope>NUCLEOTIDE SEQUENCE [LARGE SCALE GENOMIC DNA]</scope>
    <source>
        <strain evidence="2">cv. Valencia</strain>
    </source>
</reference>
<organism evidence="1 2">
    <name type="scientific">Citrus sinensis</name>
    <name type="common">Sweet orange</name>
    <name type="synonym">Citrus aurantium var. sinensis</name>
    <dbReference type="NCBI Taxonomy" id="2711"/>
    <lineage>
        <taxon>Eukaryota</taxon>
        <taxon>Viridiplantae</taxon>
        <taxon>Streptophyta</taxon>
        <taxon>Embryophyta</taxon>
        <taxon>Tracheophyta</taxon>
        <taxon>Spermatophyta</taxon>
        <taxon>Magnoliopsida</taxon>
        <taxon>eudicotyledons</taxon>
        <taxon>Gunneridae</taxon>
        <taxon>Pentapetalae</taxon>
        <taxon>rosids</taxon>
        <taxon>malvids</taxon>
        <taxon>Sapindales</taxon>
        <taxon>Rutaceae</taxon>
        <taxon>Aurantioideae</taxon>
        <taxon>Citrus</taxon>
    </lineage>
</organism>
<accession>A0ACB8KGW3</accession>
<dbReference type="Proteomes" id="UP000829398">
    <property type="component" value="Chromosome 5"/>
</dbReference>